<dbReference type="GO" id="GO:0042834">
    <property type="term" value="F:peptidoglycan binding"/>
    <property type="evidence" value="ECO:0007669"/>
    <property type="project" value="InterPro"/>
</dbReference>
<name>A0A1Y5S6V3_9RHOB</name>
<evidence type="ECO:0000259" key="3">
    <source>
        <dbReference type="PROSITE" id="PS51724"/>
    </source>
</evidence>
<organism evidence="4 5">
    <name type="scientific">Pseudoruegeria aquimaris</name>
    <dbReference type="NCBI Taxonomy" id="393663"/>
    <lineage>
        <taxon>Bacteria</taxon>
        <taxon>Pseudomonadati</taxon>
        <taxon>Pseudomonadota</taxon>
        <taxon>Alphaproteobacteria</taxon>
        <taxon>Rhodobacterales</taxon>
        <taxon>Roseobacteraceae</taxon>
        <taxon>Pseudoruegeria</taxon>
    </lineage>
</organism>
<gene>
    <name evidence="4" type="ORF">PSA7680_01503</name>
</gene>
<evidence type="ECO:0000313" key="5">
    <source>
        <dbReference type="Proteomes" id="UP000193409"/>
    </source>
</evidence>
<accession>A0A1Y5S6V3</accession>
<feature type="signal peptide" evidence="2">
    <location>
        <begin position="1"/>
        <end position="20"/>
    </location>
</feature>
<dbReference type="InterPro" id="IPR007730">
    <property type="entry name" value="SPOR-like_dom"/>
</dbReference>
<dbReference type="Proteomes" id="UP000193409">
    <property type="component" value="Unassembled WGS sequence"/>
</dbReference>
<dbReference type="PROSITE" id="PS51724">
    <property type="entry name" value="SPOR"/>
    <property type="match status" value="1"/>
</dbReference>
<proteinExistence type="predicted"/>
<reference evidence="4 5" key="1">
    <citation type="submission" date="2017-03" db="EMBL/GenBank/DDBJ databases">
        <authorList>
            <person name="Afonso C.L."/>
            <person name="Miller P.J."/>
            <person name="Scott M.A."/>
            <person name="Spackman E."/>
            <person name="Goraichik I."/>
            <person name="Dimitrov K.M."/>
            <person name="Suarez D.L."/>
            <person name="Swayne D.E."/>
        </authorList>
    </citation>
    <scope>NUCLEOTIDE SEQUENCE [LARGE SCALE GENOMIC DNA]</scope>
    <source>
        <strain evidence="4 5">CECT 7680</strain>
    </source>
</reference>
<dbReference type="Pfam" id="PF05036">
    <property type="entry name" value="SPOR"/>
    <property type="match status" value="1"/>
</dbReference>
<dbReference type="GO" id="GO:0051301">
    <property type="term" value="P:cell division"/>
    <property type="evidence" value="ECO:0007669"/>
    <property type="project" value="UniProtKB-KW"/>
</dbReference>
<feature type="region of interest" description="Disordered" evidence="1">
    <location>
        <begin position="193"/>
        <end position="218"/>
    </location>
</feature>
<dbReference type="Gene3D" id="3.30.70.1070">
    <property type="entry name" value="Sporulation related repeat"/>
    <property type="match status" value="1"/>
</dbReference>
<feature type="domain" description="SPOR" evidence="3">
    <location>
        <begin position="215"/>
        <end position="294"/>
    </location>
</feature>
<feature type="chain" id="PRO_5013232414" evidence="2">
    <location>
        <begin position="21"/>
        <end position="294"/>
    </location>
</feature>
<dbReference type="PROSITE" id="PS51257">
    <property type="entry name" value="PROKAR_LIPOPROTEIN"/>
    <property type="match status" value="1"/>
</dbReference>
<keyword evidence="4" id="KW-0132">Cell division</keyword>
<evidence type="ECO:0000313" key="4">
    <source>
        <dbReference type="EMBL" id="SLN31139.1"/>
    </source>
</evidence>
<keyword evidence="5" id="KW-1185">Reference proteome</keyword>
<protein>
    <submittedName>
        <fullName evidence="4">Cell division protein FtsN</fullName>
    </submittedName>
</protein>
<dbReference type="OrthoDB" id="9766672at2"/>
<keyword evidence="4" id="KW-0131">Cell cycle</keyword>
<dbReference type="RefSeq" id="WP_085868046.1">
    <property type="nucleotide sequence ID" value="NZ_FWFQ01000008.1"/>
</dbReference>
<dbReference type="InterPro" id="IPR036680">
    <property type="entry name" value="SPOR-like_sf"/>
</dbReference>
<dbReference type="AlphaFoldDB" id="A0A1Y5S6V3"/>
<dbReference type="SUPFAM" id="SSF110997">
    <property type="entry name" value="Sporulation related repeat"/>
    <property type="match status" value="1"/>
</dbReference>
<evidence type="ECO:0000256" key="1">
    <source>
        <dbReference type="SAM" id="MobiDB-lite"/>
    </source>
</evidence>
<evidence type="ECO:0000256" key="2">
    <source>
        <dbReference type="SAM" id="SignalP"/>
    </source>
</evidence>
<dbReference type="EMBL" id="FWFQ01000008">
    <property type="protein sequence ID" value="SLN31139.1"/>
    <property type="molecule type" value="Genomic_DNA"/>
</dbReference>
<sequence length="294" mass="30660">MTAGKRSTAIAAVLCALAVAGCNETTSGNLFGGGDGPEASTTSTATSVKIVERDVEAPQVFQETEKGLWDGRPSLGGVWVAHPDSKDPERVIIRNEDNGKFVIGALFRRERETPGPVFQVSSDAAEALGMLAGQPATLNVTALRKEEVPVEPEATATAELDAPEQIAAETLDDPIAAAGAAIAEVEEAQTTGSAAAATAAAPQAAPAPAPKPKTTPKLDKPYVQIGIFSVEENANRTAEAMRQHGVIPTIKKQTTKGKTFWRVIVGPASSKSDRNALLKKVQGLGFEDAYFVSS</sequence>
<feature type="compositionally biased region" description="Low complexity" evidence="1">
    <location>
        <begin position="194"/>
        <end position="204"/>
    </location>
</feature>
<keyword evidence="2" id="KW-0732">Signal</keyword>